<dbReference type="OrthoDB" id="6625814at2759"/>
<dbReference type="InterPro" id="IPR012337">
    <property type="entry name" value="RNaseH-like_sf"/>
</dbReference>
<sequence>YVYGRFQKQIQSDETLIFDVEDKRDSVIHIISTMKESLLVGGWEDTIINTTNVSYISNSEKDTTKCMLKGFQLFDYVSNSRRKINHQYVTDNRSFAAIRNDILEHINNYMLKRLDTTNWSKLKPLKIIKMSVSDMELKECHSLICPDFSLVDFVTSYKEASGHSQIKDKLISTCVLKILINCASWESLTVSIARVLAIKPHSADVERLISYYNVIKTADRSKLSPETIKDSLYIKLNMPTLSEFNPHNAVLEWLKSKKRHTKVHTYATKQNWFGGVFPEASDKSTLSMVDETTINSSLIHF</sequence>
<gene>
    <name evidence="1" type="ORF">FWK35_00036445</name>
</gene>
<organism evidence="1 2">
    <name type="scientific">Aphis craccivora</name>
    <name type="common">Cowpea aphid</name>
    <dbReference type="NCBI Taxonomy" id="307492"/>
    <lineage>
        <taxon>Eukaryota</taxon>
        <taxon>Metazoa</taxon>
        <taxon>Ecdysozoa</taxon>
        <taxon>Arthropoda</taxon>
        <taxon>Hexapoda</taxon>
        <taxon>Insecta</taxon>
        <taxon>Pterygota</taxon>
        <taxon>Neoptera</taxon>
        <taxon>Paraneoptera</taxon>
        <taxon>Hemiptera</taxon>
        <taxon>Sternorrhyncha</taxon>
        <taxon>Aphidomorpha</taxon>
        <taxon>Aphidoidea</taxon>
        <taxon>Aphididae</taxon>
        <taxon>Aphidini</taxon>
        <taxon>Aphis</taxon>
        <taxon>Aphis</taxon>
    </lineage>
</organism>
<comment type="caution">
    <text evidence="1">The sequence shown here is derived from an EMBL/GenBank/DDBJ whole genome shotgun (WGS) entry which is preliminary data.</text>
</comment>
<reference evidence="1 2" key="1">
    <citation type="submission" date="2019-08" db="EMBL/GenBank/DDBJ databases">
        <title>Whole genome of Aphis craccivora.</title>
        <authorList>
            <person name="Voronova N.V."/>
            <person name="Shulinski R.S."/>
            <person name="Bandarenka Y.V."/>
            <person name="Zhorov D.G."/>
            <person name="Warner D."/>
        </authorList>
    </citation>
    <scope>NUCLEOTIDE SEQUENCE [LARGE SCALE GENOMIC DNA]</scope>
    <source>
        <strain evidence="1">180601</strain>
        <tissue evidence="1">Whole Body</tissue>
    </source>
</reference>
<dbReference type="SUPFAM" id="SSF53098">
    <property type="entry name" value="Ribonuclease H-like"/>
    <property type="match status" value="1"/>
</dbReference>
<dbReference type="EMBL" id="VUJU01015277">
    <property type="protein sequence ID" value="KAF0695274.1"/>
    <property type="molecule type" value="Genomic_DNA"/>
</dbReference>
<evidence type="ECO:0000313" key="1">
    <source>
        <dbReference type="EMBL" id="KAF0695274.1"/>
    </source>
</evidence>
<evidence type="ECO:0000313" key="2">
    <source>
        <dbReference type="Proteomes" id="UP000478052"/>
    </source>
</evidence>
<proteinExistence type="predicted"/>
<keyword evidence="2" id="KW-1185">Reference proteome</keyword>
<dbReference type="PANTHER" id="PTHR46880">
    <property type="entry name" value="RAS-ASSOCIATING DOMAIN-CONTAINING PROTEIN"/>
    <property type="match status" value="1"/>
</dbReference>
<feature type="non-terminal residue" evidence="1">
    <location>
        <position position="1"/>
    </location>
</feature>
<dbReference type="Proteomes" id="UP000478052">
    <property type="component" value="Unassembled WGS sequence"/>
</dbReference>
<accession>A0A6G0VL32</accession>
<name>A0A6G0VL32_APHCR</name>
<dbReference type="AlphaFoldDB" id="A0A6G0VL32"/>
<dbReference type="PANTHER" id="PTHR46880:SF5">
    <property type="entry name" value="DUF4371 DOMAIN-CONTAINING PROTEIN"/>
    <property type="match status" value="1"/>
</dbReference>
<protein>
    <submittedName>
        <fullName evidence="1">Uncharacterized protein</fullName>
    </submittedName>
</protein>